<accession>A0A3M7QER2</accession>
<evidence type="ECO:0000313" key="1">
    <source>
        <dbReference type="EMBL" id="RNA09870.1"/>
    </source>
</evidence>
<dbReference type="Proteomes" id="UP000276133">
    <property type="component" value="Unassembled WGS sequence"/>
</dbReference>
<gene>
    <name evidence="1" type="ORF">BpHYR1_023119</name>
</gene>
<sequence>MSTFATLGAIKKSILNQNTKTDLKVHLYKTYCRPGLYYCVECLPLNTSETNTMQKVESNTIKSLVGVRRRKRSTWLLAALGLNKTLIFFSVYRNLIENKYTRKIIEQVIEQSKNKSRGINKKSIVAEMVNKHKSNDIEQIYSSSQKAAKEIDGKYKLFIGTEEVKNTVHLLNIGQEASDELNEFLSVK</sequence>
<protein>
    <submittedName>
        <fullName evidence="1">Uncharacterized protein</fullName>
    </submittedName>
</protein>
<name>A0A3M7QER2_BRAPC</name>
<comment type="caution">
    <text evidence="1">The sequence shown here is derived from an EMBL/GenBank/DDBJ whole genome shotgun (WGS) entry which is preliminary data.</text>
</comment>
<evidence type="ECO:0000313" key="2">
    <source>
        <dbReference type="Proteomes" id="UP000276133"/>
    </source>
</evidence>
<dbReference type="AlphaFoldDB" id="A0A3M7QER2"/>
<dbReference type="EMBL" id="REGN01006355">
    <property type="protein sequence ID" value="RNA09870.1"/>
    <property type="molecule type" value="Genomic_DNA"/>
</dbReference>
<reference evidence="1 2" key="1">
    <citation type="journal article" date="2018" name="Sci. Rep.">
        <title>Genomic signatures of local adaptation to the degree of environmental predictability in rotifers.</title>
        <authorList>
            <person name="Franch-Gras L."/>
            <person name="Hahn C."/>
            <person name="Garcia-Roger E.M."/>
            <person name="Carmona M.J."/>
            <person name="Serra M."/>
            <person name="Gomez A."/>
        </authorList>
    </citation>
    <scope>NUCLEOTIDE SEQUENCE [LARGE SCALE GENOMIC DNA]</scope>
    <source>
        <strain evidence="1">HYR1</strain>
    </source>
</reference>
<organism evidence="1 2">
    <name type="scientific">Brachionus plicatilis</name>
    <name type="common">Marine rotifer</name>
    <name type="synonym">Brachionus muelleri</name>
    <dbReference type="NCBI Taxonomy" id="10195"/>
    <lineage>
        <taxon>Eukaryota</taxon>
        <taxon>Metazoa</taxon>
        <taxon>Spiralia</taxon>
        <taxon>Gnathifera</taxon>
        <taxon>Rotifera</taxon>
        <taxon>Eurotatoria</taxon>
        <taxon>Monogononta</taxon>
        <taxon>Pseudotrocha</taxon>
        <taxon>Ploima</taxon>
        <taxon>Brachionidae</taxon>
        <taxon>Brachionus</taxon>
    </lineage>
</organism>
<keyword evidence="2" id="KW-1185">Reference proteome</keyword>
<proteinExistence type="predicted"/>